<dbReference type="GO" id="GO:0008190">
    <property type="term" value="F:eukaryotic initiation factor 4E binding"/>
    <property type="evidence" value="ECO:0007669"/>
    <property type="project" value="InterPro"/>
</dbReference>
<proteinExistence type="inferred from homology"/>
<dbReference type="AlphaFoldDB" id="D2GZ19"/>
<dbReference type="PANTHER" id="PTHR12669:SF14">
    <property type="entry name" value="EUKARYOTIC TRANSLATION INITIATION FACTOR 4E-BINDING PROTEIN 1"/>
    <property type="match status" value="1"/>
</dbReference>
<feature type="compositionally biased region" description="Basic and acidic residues" evidence="4">
    <location>
        <begin position="64"/>
        <end position="82"/>
    </location>
</feature>
<keyword evidence="3" id="KW-0652">Protein synthesis inhibitor</keyword>
<evidence type="ECO:0000256" key="2">
    <source>
        <dbReference type="ARBA" id="ARBA00022845"/>
    </source>
</evidence>
<evidence type="ECO:0000256" key="3">
    <source>
        <dbReference type="ARBA" id="ARBA00023193"/>
    </source>
</evidence>
<dbReference type="InParanoid" id="D2GZ19"/>
<comment type="similarity">
    <text evidence="1">Belongs to the eIF4E-binding protein family.</text>
</comment>
<evidence type="ECO:0000256" key="4">
    <source>
        <dbReference type="SAM" id="MobiDB-lite"/>
    </source>
</evidence>
<gene>
    <name evidence="5" type="ORF">PANDA_002300</name>
</gene>
<name>D2GZ19_AILME</name>
<dbReference type="EMBL" id="GL192387">
    <property type="protein sequence ID" value="EFB27419.1"/>
    <property type="molecule type" value="Genomic_DNA"/>
</dbReference>
<keyword evidence="2" id="KW-0810">Translation regulation</keyword>
<feature type="region of interest" description="Disordered" evidence="4">
    <location>
        <begin position="29"/>
        <end position="82"/>
    </location>
</feature>
<protein>
    <recommendedName>
        <fullName evidence="6">Eukaryotic translation initiation factor 4E binding protein 1</fullName>
    </recommendedName>
</protein>
<dbReference type="Pfam" id="PF05456">
    <property type="entry name" value="eIF_4EBP"/>
    <property type="match status" value="1"/>
</dbReference>
<sequence length="82" mass="9060">TPLVALFSTHLGGTRIIYYVKFLKECQNSPMTKTPPRDLPTIPRVTSPPSDEPPTETSQNHLHNSPEDKSAGGEESHFAMDI</sequence>
<dbReference type="GO" id="GO:0005737">
    <property type="term" value="C:cytoplasm"/>
    <property type="evidence" value="ECO:0007669"/>
    <property type="project" value="TreeGrafter"/>
</dbReference>
<dbReference type="PANTHER" id="PTHR12669">
    <property type="entry name" value="EUKARYOTIC TRANSLATION INITIATION FACTOR 4E-BINDING PROTEIN"/>
    <property type="match status" value="1"/>
</dbReference>
<dbReference type="InterPro" id="IPR008606">
    <property type="entry name" value="EIF4EBP"/>
</dbReference>
<feature type="non-terminal residue" evidence="5">
    <location>
        <position position="1"/>
    </location>
</feature>
<evidence type="ECO:0000313" key="5">
    <source>
        <dbReference type="EMBL" id="EFB27419.1"/>
    </source>
</evidence>
<feature type="non-terminal residue" evidence="5">
    <location>
        <position position="82"/>
    </location>
</feature>
<organism evidence="5">
    <name type="scientific">Ailuropoda melanoleuca</name>
    <name type="common">Giant panda</name>
    <dbReference type="NCBI Taxonomy" id="9646"/>
    <lineage>
        <taxon>Eukaryota</taxon>
        <taxon>Metazoa</taxon>
        <taxon>Chordata</taxon>
        <taxon>Craniata</taxon>
        <taxon>Vertebrata</taxon>
        <taxon>Euteleostomi</taxon>
        <taxon>Mammalia</taxon>
        <taxon>Eutheria</taxon>
        <taxon>Laurasiatheria</taxon>
        <taxon>Carnivora</taxon>
        <taxon>Caniformia</taxon>
        <taxon>Ursidae</taxon>
        <taxon>Ailuropoda</taxon>
    </lineage>
</organism>
<evidence type="ECO:0008006" key="6">
    <source>
        <dbReference type="Google" id="ProtNLM"/>
    </source>
</evidence>
<accession>D2GZ19</accession>
<dbReference type="GO" id="GO:0045947">
    <property type="term" value="P:negative regulation of translational initiation"/>
    <property type="evidence" value="ECO:0007669"/>
    <property type="project" value="InterPro"/>
</dbReference>
<evidence type="ECO:0000256" key="1">
    <source>
        <dbReference type="ARBA" id="ARBA00005480"/>
    </source>
</evidence>
<reference evidence="5" key="1">
    <citation type="journal article" date="2010" name="Nature">
        <title>The sequence and de novo assembly of the giant panda genome.</title>
        <authorList>
            <person name="Li R."/>
            <person name="Fan W."/>
            <person name="Tian G."/>
            <person name="Zhu H."/>
            <person name="He L."/>
            <person name="Cai J."/>
            <person name="Huang Q."/>
            <person name="Cai Q."/>
            <person name="Li B."/>
            <person name="Bai Y."/>
            <person name="Zhang Z."/>
            <person name="Zhang Y."/>
            <person name="Wang W."/>
            <person name="Li J."/>
            <person name="Wei F."/>
            <person name="Li H."/>
            <person name="Jian M."/>
            <person name="Li J."/>
            <person name="Zhang Z."/>
            <person name="Nielsen R."/>
            <person name="Li D."/>
            <person name="Gu W."/>
            <person name="Yang Z."/>
            <person name="Xuan Z."/>
            <person name="Ryder O.A."/>
            <person name="Leung F.C."/>
            <person name="Zhou Y."/>
            <person name="Cao J."/>
            <person name="Sun X."/>
            <person name="Fu Y."/>
            <person name="Fang X."/>
            <person name="Guo X."/>
            <person name="Wang B."/>
            <person name="Hou R."/>
            <person name="Shen F."/>
            <person name="Mu B."/>
            <person name="Ni P."/>
            <person name="Lin R."/>
            <person name="Qian W."/>
            <person name="Wang G."/>
            <person name="Yu C."/>
            <person name="Nie W."/>
            <person name="Wang J."/>
            <person name="Wu Z."/>
            <person name="Liang H."/>
            <person name="Min J."/>
            <person name="Wu Q."/>
            <person name="Cheng S."/>
            <person name="Ruan J."/>
            <person name="Wang M."/>
            <person name="Shi Z."/>
            <person name="Wen M."/>
            <person name="Liu B."/>
            <person name="Ren X."/>
            <person name="Zheng H."/>
            <person name="Dong D."/>
            <person name="Cook K."/>
            <person name="Shan G."/>
            <person name="Zhang H."/>
            <person name="Kosiol C."/>
            <person name="Xie X."/>
            <person name="Lu Z."/>
            <person name="Zheng H."/>
            <person name="Li Y."/>
            <person name="Steiner C.C."/>
            <person name="Lam T.T."/>
            <person name="Lin S."/>
            <person name="Zhang Q."/>
            <person name="Li G."/>
            <person name="Tian J."/>
            <person name="Gong T."/>
            <person name="Liu H."/>
            <person name="Zhang D."/>
            <person name="Fang L."/>
            <person name="Ye C."/>
            <person name="Zhang J."/>
            <person name="Hu W."/>
            <person name="Xu A."/>
            <person name="Ren Y."/>
            <person name="Zhang G."/>
            <person name="Bruford M.W."/>
            <person name="Li Q."/>
            <person name="Ma L."/>
            <person name="Guo Y."/>
            <person name="An N."/>
            <person name="Hu Y."/>
            <person name="Zheng Y."/>
            <person name="Shi Y."/>
            <person name="Li Z."/>
            <person name="Liu Q."/>
            <person name="Chen Y."/>
            <person name="Zhao J."/>
            <person name="Qu N."/>
            <person name="Zhao S."/>
            <person name="Tian F."/>
            <person name="Wang X."/>
            <person name="Wang H."/>
            <person name="Xu L."/>
            <person name="Liu X."/>
            <person name="Vinar T."/>
            <person name="Wang Y."/>
            <person name="Lam T.W."/>
            <person name="Yiu S.M."/>
            <person name="Liu S."/>
            <person name="Zhang H."/>
            <person name="Li D."/>
            <person name="Huang Y."/>
            <person name="Wang X."/>
            <person name="Yang G."/>
            <person name="Jiang Z."/>
            <person name="Wang J."/>
            <person name="Qin N."/>
            <person name="Li L."/>
            <person name="Li J."/>
            <person name="Bolund L."/>
            <person name="Kristiansen K."/>
            <person name="Wong G.K."/>
            <person name="Olson M."/>
            <person name="Zhang X."/>
            <person name="Li S."/>
            <person name="Yang H."/>
            <person name="Wang J."/>
            <person name="Wang J."/>
        </authorList>
    </citation>
    <scope>NUCLEOTIDE SEQUENCE [LARGE SCALE GENOMIC DNA]</scope>
</reference>